<evidence type="ECO:0000256" key="4">
    <source>
        <dbReference type="ARBA" id="ARBA00022833"/>
    </source>
</evidence>
<dbReference type="GeneID" id="112911010"/>
<keyword evidence="7" id="KW-1185">Reference proteome</keyword>
<feature type="non-terminal residue" evidence="8">
    <location>
        <position position="1"/>
    </location>
</feature>
<gene>
    <name evidence="8" type="primary">ELOF1</name>
</gene>
<proteinExistence type="inferred from homology"/>
<evidence type="ECO:0000256" key="5">
    <source>
        <dbReference type="ARBA" id="ARBA00023242"/>
    </source>
</evidence>
<protein>
    <recommendedName>
        <fullName evidence="3">Transcription elongation factor 1 homolog</fullName>
    </recommendedName>
</protein>
<feature type="region of interest" description="Disordered" evidence="6">
    <location>
        <begin position="1"/>
        <end position="34"/>
    </location>
</feature>
<dbReference type="PANTHER" id="PTHR20934">
    <property type="entry name" value="TRANSCRIPTION ELONGATION FACTOR 1 HOMOLOG"/>
    <property type="match status" value="1"/>
</dbReference>
<dbReference type="Proteomes" id="UP001652641">
    <property type="component" value="Chromosome 7"/>
</dbReference>
<dbReference type="Pfam" id="PF05129">
    <property type="entry name" value="Zn_ribbon_Elf1"/>
    <property type="match status" value="1"/>
</dbReference>
<comment type="similarity">
    <text evidence="2">Belongs to the ELOF1 family.</text>
</comment>
<dbReference type="Gene3D" id="2.20.25.190">
    <property type="match status" value="1"/>
</dbReference>
<dbReference type="InterPro" id="IPR038567">
    <property type="entry name" value="T_Elf1_sf"/>
</dbReference>
<dbReference type="InterPro" id="IPR007808">
    <property type="entry name" value="Elf1"/>
</dbReference>
<name>A0ABM5AZ80_VULVU</name>
<dbReference type="PANTHER" id="PTHR20934:SF0">
    <property type="entry name" value="TRANSCRIPTION ELONGATION FACTOR 1 HOMOLOG"/>
    <property type="match status" value="1"/>
</dbReference>
<evidence type="ECO:0000256" key="3">
    <source>
        <dbReference type="ARBA" id="ARBA00014973"/>
    </source>
</evidence>
<dbReference type="SUPFAM" id="SSF57783">
    <property type="entry name" value="Zinc beta-ribbon"/>
    <property type="match status" value="1"/>
</dbReference>
<evidence type="ECO:0000313" key="8">
    <source>
        <dbReference type="RefSeq" id="XP_072620099.1"/>
    </source>
</evidence>
<comment type="subcellular location">
    <subcellularLocation>
        <location evidence="1">Nucleus</location>
    </subcellularLocation>
</comment>
<sequence length="103" mass="11610">TRPSQRGERSVCPPTDLGRRKSKQKPPPKNKMTGTLEAQFTCPFCNHEKSCEVKMDLAHNTIHNTGVLSCTVRLEEFQTPITYLSEPVDVYSDWIDACEAANQ</sequence>
<evidence type="ECO:0000256" key="1">
    <source>
        <dbReference type="ARBA" id="ARBA00004123"/>
    </source>
</evidence>
<keyword evidence="8" id="KW-0251">Elongation factor</keyword>
<evidence type="ECO:0000313" key="7">
    <source>
        <dbReference type="Proteomes" id="UP001652641"/>
    </source>
</evidence>
<dbReference type="GO" id="GO:0003746">
    <property type="term" value="F:translation elongation factor activity"/>
    <property type="evidence" value="ECO:0007669"/>
    <property type="project" value="UniProtKB-KW"/>
</dbReference>
<evidence type="ECO:0000256" key="2">
    <source>
        <dbReference type="ARBA" id="ARBA00009730"/>
    </source>
</evidence>
<organism evidence="7 8">
    <name type="scientific">Vulpes vulpes</name>
    <name type="common">Red fox</name>
    <dbReference type="NCBI Taxonomy" id="9627"/>
    <lineage>
        <taxon>Eukaryota</taxon>
        <taxon>Metazoa</taxon>
        <taxon>Chordata</taxon>
        <taxon>Craniata</taxon>
        <taxon>Vertebrata</taxon>
        <taxon>Euteleostomi</taxon>
        <taxon>Mammalia</taxon>
        <taxon>Eutheria</taxon>
        <taxon>Laurasiatheria</taxon>
        <taxon>Carnivora</taxon>
        <taxon>Caniformia</taxon>
        <taxon>Canidae</taxon>
        <taxon>Vulpes</taxon>
    </lineage>
</organism>
<reference evidence="8" key="1">
    <citation type="submission" date="2025-08" db="UniProtKB">
        <authorList>
            <consortium name="RefSeq"/>
        </authorList>
    </citation>
    <scope>IDENTIFICATION</scope>
    <source>
        <tissue evidence="8">Cell line</tissue>
    </source>
</reference>
<keyword evidence="5" id="KW-0539">Nucleus</keyword>
<dbReference type="RefSeq" id="XP_072620099.1">
    <property type="nucleotide sequence ID" value="XM_072763998.1"/>
</dbReference>
<keyword evidence="8" id="KW-0648">Protein biosynthesis</keyword>
<keyword evidence="4" id="KW-0862">Zinc</keyword>
<evidence type="ECO:0000256" key="6">
    <source>
        <dbReference type="SAM" id="MobiDB-lite"/>
    </source>
</evidence>
<accession>A0ABM5AZ80</accession>